<dbReference type="PROSITE" id="PS51257">
    <property type="entry name" value="PROKAR_LIPOPROTEIN"/>
    <property type="match status" value="1"/>
</dbReference>
<organism evidence="4 5">
    <name type="scientific">Paenibacillus radicis</name>
    <name type="common">ex Xue et al. 2023</name>
    <dbReference type="NCBI Taxonomy" id="2972489"/>
    <lineage>
        <taxon>Bacteria</taxon>
        <taxon>Bacillati</taxon>
        <taxon>Bacillota</taxon>
        <taxon>Bacilli</taxon>
        <taxon>Bacillales</taxon>
        <taxon>Paenibacillaceae</taxon>
        <taxon>Paenibacillus</taxon>
    </lineage>
</organism>
<dbReference type="Gene3D" id="3.40.190.10">
    <property type="entry name" value="Periplasmic binding protein-like II"/>
    <property type="match status" value="2"/>
</dbReference>
<gene>
    <name evidence="4" type="ORF">NV381_32140</name>
</gene>
<dbReference type="RefSeq" id="WP_258217394.1">
    <property type="nucleotide sequence ID" value="NZ_JANQBD010000032.1"/>
</dbReference>
<dbReference type="InterPro" id="IPR006059">
    <property type="entry name" value="SBP"/>
</dbReference>
<dbReference type="SUPFAM" id="SSF53850">
    <property type="entry name" value="Periplasmic binding protein-like II"/>
    <property type="match status" value="1"/>
</dbReference>
<keyword evidence="5" id="KW-1185">Reference proteome</keyword>
<feature type="chain" id="PRO_5047175492" evidence="3">
    <location>
        <begin position="20"/>
        <end position="362"/>
    </location>
</feature>
<protein>
    <submittedName>
        <fullName evidence="4">Extracellular solute-binding protein</fullName>
    </submittedName>
</protein>
<evidence type="ECO:0000313" key="4">
    <source>
        <dbReference type="EMBL" id="MCR8635851.1"/>
    </source>
</evidence>
<feature type="compositionally biased region" description="Basic and acidic residues" evidence="2">
    <location>
        <begin position="42"/>
        <end position="52"/>
    </location>
</feature>
<proteinExistence type="predicted"/>
<accession>A0ABT1YRQ7</accession>
<comment type="caution">
    <text evidence="4">The sequence shown here is derived from an EMBL/GenBank/DDBJ whole genome shotgun (WGS) entry which is preliminary data.</text>
</comment>
<evidence type="ECO:0000256" key="1">
    <source>
        <dbReference type="ARBA" id="ARBA00022729"/>
    </source>
</evidence>
<dbReference type="PANTHER" id="PTHR30006">
    <property type="entry name" value="THIAMINE-BINDING PERIPLASMIC PROTEIN-RELATED"/>
    <property type="match status" value="1"/>
</dbReference>
<reference evidence="4 5" key="1">
    <citation type="submission" date="2022-08" db="EMBL/GenBank/DDBJ databases">
        <title>Paenibacillus endoradicis sp. nov., Paenibacillus radicibacter sp. nov and Paenibacillus pararadicis sp. nov., three cold-adapted plant growth-promoting bacteria isolated from root of Larix gmelinii in Great Khingan.</title>
        <authorList>
            <person name="Xue H."/>
        </authorList>
    </citation>
    <scope>NUCLEOTIDE SEQUENCE [LARGE SCALE GENOMIC DNA]</scope>
    <source>
        <strain evidence="4 5">N5-1-1-5</strain>
    </source>
</reference>
<name>A0ABT1YRQ7_9BACL</name>
<dbReference type="EMBL" id="JANQBD010000032">
    <property type="protein sequence ID" value="MCR8635851.1"/>
    <property type="molecule type" value="Genomic_DNA"/>
</dbReference>
<dbReference type="Pfam" id="PF13416">
    <property type="entry name" value="SBP_bac_8"/>
    <property type="match status" value="1"/>
</dbReference>
<evidence type="ECO:0000256" key="3">
    <source>
        <dbReference type="SAM" id="SignalP"/>
    </source>
</evidence>
<evidence type="ECO:0000256" key="2">
    <source>
        <dbReference type="SAM" id="MobiDB-lite"/>
    </source>
</evidence>
<keyword evidence="1 3" id="KW-0732">Signal</keyword>
<sequence>MKTKFIGLLLCLSVSIALTVTGCGNTGPQSTSAAVGGGTEGKTGKGAEDSSEDTGKKIYLYGNDFVDLIAPKFTEATGFQMEAVHYGGGEALAKIEAEQGNPQWDILMMDGHGSVRSLGDRDFLMKNWKPANLNGLNEYGASLVPQDYAYFPIGIHASAVIAYNTKLVPADKVPKTWDQFFAYQGPVGHADPAVAAPAYPLVSSFFHKWGIKQAEQMYTQRFKDGMRVYPKNGPVGKALLSGEIHMAALQEHNAYELKLAGEPVEVVWPDEGAPGSLRVVAINKRTKNPAAAKAFVEFMLKPETQSLLTSLKTTDSFFTPLVKGVQMRKERRQDGTFLLPPAEWAAKNEVEIKTWFADQNVK</sequence>
<dbReference type="Proteomes" id="UP001300012">
    <property type="component" value="Unassembled WGS sequence"/>
</dbReference>
<dbReference type="PANTHER" id="PTHR30006:SF2">
    <property type="entry name" value="ABC TRANSPORTER SUBSTRATE-BINDING PROTEIN"/>
    <property type="match status" value="1"/>
</dbReference>
<feature type="region of interest" description="Disordered" evidence="2">
    <location>
        <begin position="27"/>
        <end position="52"/>
    </location>
</feature>
<evidence type="ECO:0000313" key="5">
    <source>
        <dbReference type="Proteomes" id="UP001300012"/>
    </source>
</evidence>
<feature type="signal peptide" evidence="3">
    <location>
        <begin position="1"/>
        <end position="19"/>
    </location>
</feature>